<dbReference type="OrthoDB" id="3059254at2759"/>
<dbReference type="EMBL" id="JACAZH010000022">
    <property type="protein sequence ID" value="KAF7343724.1"/>
    <property type="molecule type" value="Genomic_DNA"/>
</dbReference>
<evidence type="ECO:0000313" key="1">
    <source>
        <dbReference type="EMBL" id="KAF7343724.1"/>
    </source>
</evidence>
<reference evidence="1" key="1">
    <citation type="submission" date="2020-05" db="EMBL/GenBank/DDBJ databases">
        <title>Mycena genomes resolve the evolution of fungal bioluminescence.</title>
        <authorList>
            <person name="Tsai I.J."/>
        </authorList>
    </citation>
    <scope>NUCLEOTIDE SEQUENCE</scope>
    <source>
        <strain evidence="1">160909Yilan</strain>
    </source>
</reference>
<accession>A0A8H6XNA5</accession>
<proteinExistence type="predicted"/>
<evidence type="ECO:0000313" key="2">
    <source>
        <dbReference type="Proteomes" id="UP000623467"/>
    </source>
</evidence>
<organism evidence="1 2">
    <name type="scientific">Mycena sanguinolenta</name>
    <dbReference type="NCBI Taxonomy" id="230812"/>
    <lineage>
        <taxon>Eukaryota</taxon>
        <taxon>Fungi</taxon>
        <taxon>Dikarya</taxon>
        <taxon>Basidiomycota</taxon>
        <taxon>Agaricomycotina</taxon>
        <taxon>Agaricomycetes</taxon>
        <taxon>Agaricomycetidae</taxon>
        <taxon>Agaricales</taxon>
        <taxon>Marasmiineae</taxon>
        <taxon>Mycenaceae</taxon>
        <taxon>Mycena</taxon>
    </lineage>
</organism>
<name>A0A8H6XNA5_9AGAR</name>
<keyword evidence="2" id="KW-1185">Reference proteome</keyword>
<dbReference type="Proteomes" id="UP000623467">
    <property type="component" value="Unassembled WGS sequence"/>
</dbReference>
<comment type="caution">
    <text evidence="1">The sequence shown here is derived from an EMBL/GenBank/DDBJ whole genome shotgun (WGS) entry which is preliminary data.</text>
</comment>
<gene>
    <name evidence="1" type="ORF">MSAN_01953000</name>
</gene>
<dbReference type="AlphaFoldDB" id="A0A8H6XNA5"/>
<protein>
    <submittedName>
        <fullName evidence="1">Uncharacterized protein</fullName>
    </submittedName>
</protein>
<sequence>MIRTQIERARRLRITFYGWQQGDSRPQVDMLQLLLEHSSVWEELRLELTTALVPTLRACRERLPVLWRAWVQWDGPESQVGIEAIDFFAMAHALADITVLCEYRFMPTLLPMHNQLIRYDFDAPWATHYELLKSLPNLREARITRNFDTVTPWPERREAILLLHLRRLYVNDPEILDHIRAPALEILAVLSDDDVETPSHLASFFMRSSCLLRRLCIAGLPDVESTMIILQQHPSITKLAFLIRDMHRKNQDTECDVFTRLIAHFTVSNATGMLPHISKLAFECQNADSVPWPLYLDMLDSRETAQDCTLQAAELLLPNAVAEPDGESLARMANLCQAGMQISFSSGENAEDRANQWLHMPFWE</sequence>